<comment type="caution">
    <text evidence="1">The sequence shown here is derived from an EMBL/GenBank/DDBJ whole genome shotgun (WGS) entry which is preliminary data.</text>
</comment>
<proteinExistence type="predicted"/>
<protein>
    <submittedName>
        <fullName evidence="1">Uncharacterized protein</fullName>
    </submittedName>
</protein>
<name>A0A1R0GVK8_9FUNG</name>
<dbReference type="EMBL" id="LSSL01002959">
    <property type="protein sequence ID" value="OLY80933.1"/>
    <property type="molecule type" value="Genomic_DNA"/>
</dbReference>
<organism evidence="1 2">
    <name type="scientific">Smittium mucronatum</name>
    <dbReference type="NCBI Taxonomy" id="133383"/>
    <lineage>
        <taxon>Eukaryota</taxon>
        <taxon>Fungi</taxon>
        <taxon>Fungi incertae sedis</taxon>
        <taxon>Zoopagomycota</taxon>
        <taxon>Kickxellomycotina</taxon>
        <taxon>Harpellomycetes</taxon>
        <taxon>Harpellales</taxon>
        <taxon>Legeriomycetaceae</taxon>
        <taxon>Smittium</taxon>
    </lineage>
</organism>
<accession>A0A1R0GVK8</accession>
<feature type="non-terminal residue" evidence="1">
    <location>
        <position position="18"/>
    </location>
</feature>
<dbReference type="Proteomes" id="UP000187455">
    <property type="component" value="Unassembled WGS sequence"/>
</dbReference>
<sequence length="18" mass="1931">MKSGIDFELCRVSNSTGS</sequence>
<evidence type="ECO:0000313" key="2">
    <source>
        <dbReference type="Proteomes" id="UP000187455"/>
    </source>
</evidence>
<reference evidence="1 2" key="1">
    <citation type="journal article" date="2016" name="Mol. Biol. Evol.">
        <title>Genome-Wide Survey of Gut Fungi (Harpellales) Reveals the First Horizontally Transferred Ubiquitin Gene from a Mosquito Host.</title>
        <authorList>
            <person name="Wang Y."/>
            <person name="White M.M."/>
            <person name="Kvist S."/>
            <person name="Moncalvo J.M."/>
        </authorList>
    </citation>
    <scope>NUCLEOTIDE SEQUENCE [LARGE SCALE GENOMIC DNA]</scope>
    <source>
        <strain evidence="1 2">ALG-7-W6</strain>
    </source>
</reference>
<gene>
    <name evidence="1" type="ORF">AYI68_g4964</name>
</gene>
<evidence type="ECO:0000313" key="1">
    <source>
        <dbReference type="EMBL" id="OLY80933.1"/>
    </source>
</evidence>
<dbReference type="AlphaFoldDB" id="A0A1R0GVK8"/>
<keyword evidence="2" id="KW-1185">Reference proteome</keyword>